<dbReference type="Pfam" id="PF00078">
    <property type="entry name" value="RVT_1"/>
    <property type="match status" value="1"/>
</dbReference>
<sequence>MLSEETSNTINTETADVFTKSTTPNFKSEDIFKEAQRKINLTELDLKITCTKTLKNGLIIKCPDQDNRSKLLEAARNALGTYLVRPGGPYSGEVMVDASVRSKEGQEHLILRTIIRVVHNQPCYLPLVNLADRDLTISSKRVIARATPCLPESRGYRNDERRQLIKLLGEYRDCFAQDITELGKAKSVELEIKLNEEQPFTYRPYRLAEAEKKNVRKIINELLGSGVIEECQSPYASPILLVKKKDGQDRMCIDYRKFNSMTVKHRYPLPRIDDQLDRLSGYKFYTSLDLLSGYHQIPVSPESKKYTAFVTPDAQYCWNRMSFGVANGPSLFMRLMNKVLANHTHMAMVYLDDILIPSKTVREGLENLEEILCLLRREGLTLNHWTWNETTEVSFTILREALVRRPVLVIYDPTRPTEVHTDASQDGKLHHVLYYSRQTTPTERKWHSYELKCLAVVESIAKFRVYLLGVEFTVVTDCNALKTAGTKRDLYAHALSRNPVDDEPPPKILHLDINDWVLSSQLADQKLREIRDILKRPPSTAYEQGVITVNGVQWVVPKGMRRQVVQQVHDEGGHFSTQKTLRKLNERFWFPGMWKTQGRFSPSDSKGAGAVPHNPCGLPRAFQKDKAWELPPDRRHGWFYSMKAMKSTKTRFVVKFLSEVISAYGSPFRVITDKGTAFTAKKFRQFCRAHQINHVEVAVATPRANGQVERLNRSVLSALATTSKSEDTWDTVVNNVQFAINNTVNKTTNRTPSELLMGYKPNPSGLFKVIPDLNDVIRDLEALRKETQMRIAAEQEHQKRYFDEKRKPPHQYQVNDQVLVATNPTADGSSRKLTDKLMGPLVVTGILPNDRYLVEDLPGSVRSARTKYRNVVAVDRMRPFVAAGDLSESSGEDNESDQVAQLGGKTVTRGSWKGEVLFETYGYESDVR</sequence>
<dbReference type="PROSITE" id="PS50994">
    <property type="entry name" value="INTEGRASE"/>
    <property type="match status" value="1"/>
</dbReference>
<proteinExistence type="predicted"/>
<dbReference type="Pfam" id="PF17921">
    <property type="entry name" value="Integrase_H2C2"/>
    <property type="match status" value="1"/>
</dbReference>
<name>A0A8J6HWM0_TENMO</name>
<dbReference type="InterPro" id="IPR012337">
    <property type="entry name" value="RNaseH-like_sf"/>
</dbReference>
<dbReference type="SUPFAM" id="SSF56672">
    <property type="entry name" value="DNA/RNA polymerases"/>
    <property type="match status" value="1"/>
</dbReference>
<dbReference type="InterPro" id="IPR000477">
    <property type="entry name" value="RT_dom"/>
</dbReference>
<protein>
    <recommendedName>
        <fullName evidence="1">RNA-directed DNA polymerase</fullName>
        <ecNumber evidence="1">2.7.7.49</ecNumber>
    </recommendedName>
</protein>
<evidence type="ECO:0000259" key="3">
    <source>
        <dbReference type="PROSITE" id="PS50878"/>
    </source>
</evidence>
<dbReference type="SUPFAM" id="SSF53098">
    <property type="entry name" value="Ribonuclease H-like"/>
    <property type="match status" value="1"/>
</dbReference>
<dbReference type="InterPro" id="IPR041577">
    <property type="entry name" value="RT_RNaseH_2"/>
</dbReference>
<dbReference type="Gene3D" id="1.10.340.70">
    <property type="match status" value="1"/>
</dbReference>
<dbReference type="PROSITE" id="PS50878">
    <property type="entry name" value="RT_POL"/>
    <property type="match status" value="1"/>
</dbReference>
<evidence type="ECO:0000256" key="2">
    <source>
        <dbReference type="ARBA" id="ARBA00023268"/>
    </source>
</evidence>
<dbReference type="Pfam" id="PF17919">
    <property type="entry name" value="RT_RNaseH_2"/>
    <property type="match status" value="1"/>
</dbReference>
<keyword evidence="2" id="KW-0511">Multifunctional enzyme</keyword>
<accession>A0A8J6HWM0</accession>
<reference evidence="5" key="2">
    <citation type="submission" date="2021-08" db="EMBL/GenBank/DDBJ databases">
        <authorList>
            <person name="Eriksson T."/>
        </authorList>
    </citation>
    <scope>NUCLEOTIDE SEQUENCE</scope>
    <source>
        <strain evidence="5">Stoneville</strain>
        <tissue evidence="5">Whole head</tissue>
    </source>
</reference>
<dbReference type="EMBL" id="JABDTM020009269">
    <property type="protein sequence ID" value="KAH0821156.1"/>
    <property type="molecule type" value="Genomic_DNA"/>
</dbReference>
<feature type="domain" description="Integrase catalytic" evidence="4">
    <location>
        <begin position="633"/>
        <end position="760"/>
    </location>
</feature>
<evidence type="ECO:0000259" key="4">
    <source>
        <dbReference type="PROSITE" id="PS50994"/>
    </source>
</evidence>
<dbReference type="GO" id="GO:0003964">
    <property type="term" value="F:RNA-directed DNA polymerase activity"/>
    <property type="evidence" value="ECO:0007669"/>
    <property type="project" value="UniProtKB-EC"/>
</dbReference>
<evidence type="ECO:0000313" key="6">
    <source>
        <dbReference type="Proteomes" id="UP000719412"/>
    </source>
</evidence>
<dbReference type="InterPro" id="IPR050951">
    <property type="entry name" value="Retrovirus_Pol_polyprotein"/>
</dbReference>
<dbReference type="Gene3D" id="3.30.420.10">
    <property type="entry name" value="Ribonuclease H-like superfamily/Ribonuclease H"/>
    <property type="match status" value="1"/>
</dbReference>
<keyword evidence="6" id="KW-1185">Reference proteome</keyword>
<dbReference type="CDD" id="cd01647">
    <property type="entry name" value="RT_LTR"/>
    <property type="match status" value="1"/>
</dbReference>
<dbReference type="PANTHER" id="PTHR37984">
    <property type="entry name" value="PROTEIN CBG26694"/>
    <property type="match status" value="1"/>
</dbReference>
<gene>
    <name evidence="5" type="ORF">GEV33_001635</name>
</gene>
<dbReference type="Proteomes" id="UP000719412">
    <property type="component" value="Unassembled WGS sequence"/>
</dbReference>
<organism evidence="5 6">
    <name type="scientific">Tenebrio molitor</name>
    <name type="common">Yellow mealworm beetle</name>
    <dbReference type="NCBI Taxonomy" id="7067"/>
    <lineage>
        <taxon>Eukaryota</taxon>
        <taxon>Metazoa</taxon>
        <taxon>Ecdysozoa</taxon>
        <taxon>Arthropoda</taxon>
        <taxon>Hexapoda</taxon>
        <taxon>Insecta</taxon>
        <taxon>Pterygota</taxon>
        <taxon>Neoptera</taxon>
        <taxon>Endopterygota</taxon>
        <taxon>Coleoptera</taxon>
        <taxon>Polyphaga</taxon>
        <taxon>Cucujiformia</taxon>
        <taxon>Tenebrionidae</taxon>
        <taxon>Tenebrio</taxon>
    </lineage>
</organism>
<dbReference type="GO" id="GO:0015074">
    <property type="term" value="P:DNA integration"/>
    <property type="evidence" value="ECO:0007669"/>
    <property type="project" value="InterPro"/>
</dbReference>
<dbReference type="AlphaFoldDB" id="A0A8J6HWM0"/>
<dbReference type="Gene3D" id="3.10.10.10">
    <property type="entry name" value="HIV Type 1 Reverse Transcriptase, subunit A, domain 1"/>
    <property type="match status" value="1"/>
</dbReference>
<dbReference type="InterPro" id="IPR036397">
    <property type="entry name" value="RNaseH_sf"/>
</dbReference>
<dbReference type="GO" id="GO:0042575">
    <property type="term" value="C:DNA polymerase complex"/>
    <property type="evidence" value="ECO:0007669"/>
    <property type="project" value="UniProtKB-ARBA"/>
</dbReference>
<dbReference type="InterPro" id="IPR041588">
    <property type="entry name" value="Integrase_H2C2"/>
</dbReference>
<comment type="caution">
    <text evidence="5">The sequence shown here is derived from an EMBL/GenBank/DDBJ whole genome shotgun (WGS) entry which is preliminary data.</text>
</comment>
<dbReference type="InterPro" id="IPR043128">
    <property type="entry name" value="Rev_trsase/Diguanyl_cyclase"/>
</dbReference>
<evidence type="ECO:0000256" key="1">
    <source>
        <dbReference type="ARBA" id="ARBA00012493"/>
    </source>
</evidence>
<evidence type="ECO:0000313" key="5">
    <source>
        <dbReference type="EMBL" id="KAH0821156.1"/>
    </source>
</evidence>
<dbReference type="PANTHER" id="PTHR37984:SF5">
    <property type="entry name" value="PROTEIN NYNRIN-LIKE"/>
    <property type="match status" value="1"/>
</dbReference>
<dbReference type="GO" id="GO:0003676">
    <property type="term" value="F:nucleic acid binding"/>
    <property type="evidence" value="ECO:0007669"/>
    <property type="project" value="InterPro"/>
</dbReference>
<dbReference type="Gene3D" id="3.30.70.270">
    <property type="match status" value="1"/>
</dbReference>
<feature type="domain" description="Reverse transcriptase" evidence="3">
    <location>
        <begin position="223"/>
        <end position="402"/>
    </location>
</feature>
<dbReference type="InterPro" id="IPR001584">
    <property type="entry name" value="Integrase_cat-core"/>
</dbReference>
<reference evidence="5" key="1">
    <citation type="journal article" date="2020" name="J Insects Food Feed">
        <title>The yellow mealworm (Tenebrio molitor) genome: a resource for the emerging insects as food and feed industry.</title>
        <authorList>
            <person name="Eriksson T."/>
            <person name="Andere A."/>
            <person name="Kelstrup H."/>
            <person name="Emery V."/>
            <person name="Picard C."/>
        </authorList>
    </citation>
    <scope>NUCLEOTIDE SEQUENCE</scope>
    <source>
        <strain evidence="5">Stoneville</strain>
        <tissue evidence="5">Whole head</tissue>
    </source>
</reference>
<dbReference type="EC" id="2.7.7.49" evidence="1"/>
<dbReference type="InterPro" id="IPR043502">
    <property type="entry name" value="DNA/RNA_pol_sf"/>
</dbReference>